<sequence length="40" mass="4672">MTGLICKIKDWAYDLQEMSYPERTPLLARIGPWQSFEGKV</sequence>
<dbReference type="Proteomes" id="UP000054805">
    <property type="component" value="Unassembled WGS sequence"/>
</dbReference>
<name>A0A0V1GHK7_TRIPS</name>
<dbReference type="AlphaFoldDB" id="A0A0V1GHK7"/>
<accession>A0A0V1GHK7</accession>
<evidence type="ECO:0000313" key="2">
    <source>
        <dbReference type="Proteomes" id="UP000054805"/>
    </source>
</evidence>
<protein>
    <submittedName>
        <fullName evidence="1">Uncharacterized protein</fullName>
    </submittedName>
</protein>
<comment type="caution">
    <text evidence="1">The sequence shown here is derived from an EMBL/GenBank/DDBJ whole genome shotgun (WGS) entry which is preliminary data.</text>
</comment>
<organism evidence="1 2">
    <name type="scientific">Trichinella pseudospiralis</name>
    <name type="common">Parasitic roundworm</name>
    <dbReference type="NCBI Taxonomy" id="6337"/>
    <lineage>
        <taxon>Eukaryota</taxon>
        <taxon>Metazoa</taxon>
        <taxon>Ecdysozoa</taxon>
        <taxon>Nematoda</taxon>
        <taxon>Enoplea</taxon>
        <taxon>Dorylaimia</taxon>
        <taxon>Trichinellida</taxon>
        <taxon>Trichinellidae</taxon>
        <taxon>Trichinella</taxon>
    </lineage>
</organism>
<gene>
    <name evidence="1" type="ORF">T4B_8419</name>
</gene>
<dbReference type="EMBL" id="JYDS01002211">
    <property type="protein sequence ID" value="KRY97716.1"/>
    <property type="molecule type" value="Genomic_DNA"/>
</dbReference>
<proteinExistence type="predicted"/>
<keyword evidence="2" id="KW-1185">Reference proteome</keyword>
<evidence type="ECO:0000313" key="1">
    <source>
        <dbReference type="EMBL" id="KRY97716.1"/>
    </source>
</evidence>
<reference evidence="1 2" key="1">
    <citation type="submission" date="2015-01" db="EMBL/GenBank/DDBJ databases">
        <title>Evolution of Trichinella species and genotypes.</title>
        <authorList>
            <person name="Korhonen P.K."/>
            <person name="Edoardo P."/>
            <person name="Giuseppe L.R."/>
            <person name="Gasser R.B."/>
        </authorList>
    </citation>
    <scope>NUCLEOTIDE SEQUENCE [LARGE SCALE GENOMIC DNA]</scope>
    <source>
        <strain evidence="1">ISS588</strain>
    </source>
</reference>